<evidence type="ECO:0000313" key="3">
    <source>
        <dbReference type="Proteomes" id="UP000824890"/>
    </source>
</evidence>
<organism evidence="2 3">
    <name type="scientific">Brassica napus</name>
    <name type="common">Rape</name>
    <dbReference type="NCBI Taxonomy" id="3708"/>
    <lineage>
        <taxon>Eukaryota</taxon>
        <taxon>Viridiplantae</taxon>
        <taxon>Streptophyta</taxon>
        <taxon>Embryophyta</taxon>
        <taxon>Tracheophyta</taxon>
        <taxon>Spermatophyta</taxon>
        <taxon>Magnoliopsida</taxon>
        <taxon>eudicotyledons</taxon>
        <taxon>Gunneridae</taxon>
        <taxon>Pentapetalae</taxon>
        <taxon>rosids</taxon>
        <taxon>malvids</taxon>
        <taxon>Brassicales</taxon>
        <taxon>Brassicaceae</taxon>
        <taxon>Brassiceae</taxon>
        <taxon>Brassica</taxon>
    </lineage>
</organism>
<proteinExistence type="predicted"/>
<sequence>MQFLLPEMYKKAEDAPRPTDERVVIKAAGGRNYDIKKFLYINCLQQLACLTVSKYLTVLYDRPIAIMDNISGFGWDPISKKFTAPNHVWDDYEKAHPTKKSLRDETLEDYEDLQLIFEQGLATGKNAIGLGDDTDAPTFGAKDDEPFELDPRSFGYAEKEGSQASGFSNSTLPRSRKGPSEKQPLKKRAKGVEGGESSNSNMDGSHMEKSFKEMIEISNQVKRGR</sequence>
<evidence type="ECO:0000313" key="2">
    <source>
        <dbReference type="EMBL" id="KAH0896208.1"/>
    </source>
</evidence>
<evidence type="ECO:0008006" key="4">
    <source>
        <dbReference type="Google" id="ProtNLM"/>
    </source>
</evidence>
<keyword evidence="3" id="KW-1185">Reference proteome</keyword>
<dbReference type="Proteomes" id="UP000824890">
    <property type="component" value="Unassembled WGS sequence"/>
</dbReference>
<name>A0ABQ8AUP8_BRANA</name>
<feature type="compositionally biased region" description="Basic and acidic residues" evidence="1">
    <location>
        <begin position="205"/>
        <end position="215"/>
    </location>
</feature>
<dbReference type="InterPro" id="IPR055314">
    <property type="entry name" value="At2g29880-like"/>
</dbReference>
<reference evidence="2 3" key="1">
    <citation type="submission" date="2021-05" db="EMBL/GenBank/DDBJ databases">
        <title>Genome Assembly of Synthetic Allotetraploid Brassica napus Reveals Homoeologous Exchanges between Subgenomes.</title>
        <authorList>
            <person name="Davis J.T."/>
        </authorList>
    </citation>
    <scope>NUCLEOTIDE SEQUENCE [LARGE SCALE GENOMIC DNA]</scope>
    <source>
        <strain evidence="3">cv. Da-Ae</strain>
        <tissue evidence="2">Seedling</tissue>
    </source>
</reference>
<feature type="compositionally biased region" description="Polar residues" evidence="1">
    <location>
        <begin position="162"/>
        <end position="173"/>
    </location>
</feature>
<feature type="region of interest" description="Disordered" evidence="1">
    <location>
        <begin position="134"/>
        <end position="153"/>
    </location>
</feature>
<comment type="caution">
    <text evidence="2">The sequence shown here is derived from an EMBL/GenBank/DDBJ whole genome shotgun (WGS) entry which is preliminary data.</text>
</comment>
<evidence type="ECO:0000256" key="1">
    <source>
        <dbReference type="SAM" id="MobiDB-lite"/>
    </source>
</evidence>
<feature type="region of interest" description="Disordered" evidence="1">
    <location>
        <begin position="158"/>
        <end position="225"/>
    </location>
</feature>
<protein>
    <recommendedName>
        <fullName evidence="4">Myb/SANT-like domain-containing protein</fullName>
    </recommendedName>
</protein>
<dbReference type="EMBL" id="JAGKQM010000012">
    <property type="protein sequence ID" value="KAH0896208.1"/>
    <property type="molecule type" value="Genomic_DNA"/>
</dbReference>
<dbReference type="PANTHER" id="PTHR47864">
    <property type="entry name" value="TRANSMEMBRANE PROTEIN"/>
    <property type="match status" value="1"/>
</dbReference>
<dbReference type="PANTHER" id="PTHR47864:SF2">
    <property type="entry name" value="MYB_SANT-LIKE DNA-BINDING DOMAIN PROTEIN"/>
    <property type="match status" value="1"/>
</dbReference>
<gene>
    <name evidence="2" type="ORF">HID58_045776</name>
</gene>
<accession>A0ABQ8AUP8</accession>